<keyword evidence="4" id="KW-0799">Topoisomerase</keyword>
<dbReference type="OrthoDB" id="9778962at2"/>
<gene>
    <name evidence="7" type="ORF">C3E78_03505</name>
</gene>
<proteinExistence type="inferred from homology"/>
<dbReference type="Pfam" id="PF01028">
    <property type="entry name" value="Topoisom_I"/>
    <property type="match status" value="1"/>
</dbReference>
<dbReference type="PRINTS" id="PR00416">
    <property type="entry name" value="EUTPISMRASEI"/>
</dbReference>
<dbReference type="RefSeq" id="WP_108577006.1">
    <property type="nucleotide sequence ID" value="NZ_CP026952.1"/>
</dbReference>
<comment type="catalytic activity">
    <reaction evidence="1">
        <text>ATP-independent breakage of single-stranded DNA, followed by passage and rejoining.</text>
        <dbReference type="EC" id="5.6.2.1"/>
    </reaction>
</comment>
<dbReference type="Proteomes" id="UP000244384">
    <property type="component" value="Chromosome"/>
</dbReference>
<keyword evidence="5" id="KW-0238">DNA-binding</keyword>
<keyword evidence="8" id="KW-1185">Reference proteome</keyword>
<dbReference type="AlphaFoldDB" id="A0A2S0WJF0"/>
<dbReference type="InterPro" id="IPR014711">
    <property type="entry name" value="TopoI_cat_a-hlx-sub_euk"/>
</dbReference>
<evidence type="ECO:0000256" key="5">
    <source>
        <dbReference type="ARBA" id="ARBA00023125"/>
    </source>
</evidence>
<evidence type="ECO:0000256" key="4">
    <source>
        <dbReference type="ARBA" id="ARBA00023029"/>
    </source>
</evidence>
<evidence type="ECO:0000256" key="3">
    <source>
        <dbReference type="ARBA" id="ARBA00012891"/>
    </source>
</evidence>
<dbReference type="Gene3D" id="3.90.15.10">
    <property type="entry name" value="Topoisomerase I, Chain A, domain 3"/>
    <property type="match status" value="1"/>
</dbReference>
<dbReference type="GO" id="GO:0006265">
    <property type="term" value="P:DNA topological change"/>
    <property type="evidence" value="ECO:0007669"/>
    <property type="project" value="InterPro"/>
</dbReference>
<keyword evidence="6 7" id="KW-0413">Isomerase</keyword>
<dbReference type="GO" id="GO:0003917">
    <property type="term" value="F:DNA topoisomerase type I (single strand cut, ATP-independent) activity"/>
    <property type="evidence" value="ECO:0007669"/>
    <property type="project" value="UniProtKB-EC"/>
</dbReference>
<evidence type="ECO:0000313" key="8">
    <source>
        <dbReference type="Proteomes" id="UP000244384"/>
    </source>
</evidence>
<name>A0A2S0WJF0_9ACTN</name>
<sequence length="331" mass="37269">MVRLRRTSPQSPGWSRVRHGRGFRYLDEDGLPLEPEQVMRCKKLVIPPAWTEVWICSVENGHLQAVGTDDAGRRQYIYHPYWRERRDLEKFARMEGFGASLLKNRAAARRDLGGDDMSLERVAATAFSLLDLGMFRIGSDRYVEENGSFGLTTLEKHHVHPEGRGLGFSYAAKSGQQVEVTVRDDRVQAVLEQLRRRRGGGDRLLAYKTGRQWKWLDAADVNAYIKDRLGPDYTAKDFRTWRGTTIAALALARSTATSPTARKRAAAAAMREVSEHLGNTPAVARSSYVDPRVVDEFENGVTVGAQHRRVAPGAPTSRTLERQVLRLLRNA</sequence>
<dbReference type="InterPro" id="IPR001631">
    <property type="entry name" value="TopoI"/>
</dbReference>
<accession>A0A5F2EMH0</accession>
<protein>
    <recommendedName>
        <fullName evidence="3">DNA topoisomerase</fullName>
        <ecNumber evidence="3">5.6.2.1</ecNumber>
    </recommendedName>
</protein>
<evidence type="ECO:0000313" key="7">
    <source>
        <dbReference type="EMBL" id="AWB91360.1"/>
    </source>
</evidence>
<dbReference type="Gene3D" id="1.10.132.120">
    <property type="match status" value="1"/>
</dbReference>
<comment type="similarity">
    <text evidence="2">Belongs to the type IB topoisomerase family.</text>
</comment>
<dbReference type="Pfam" id="PF21338">
    <property type="entry name" value="Top1B_N_bact"/>
    <property type="match status" value="1"/>
</dbReference>
<organism evidence="7 8">
    <name type="scientific">Aeromicrobium chenweiae</name>
    <dbReference type="NCBI Taxonomy" id="2079793"/>
    <lineage>
        <taxon>Bacteria</taxon>
        <taxon>Bacillati</taxon>
        <taxon>Actinomycetota</taxon>
        <taxon>Actinomycetes</taxon>
        <taxon>Propionibacteriales</taxon>
        <taxon>Nocardioidaceae</taxon>
        <taxon>Aeromicrobium</taxon>
    </lineage>
</organism>
<dbReference type="InterPro" id="IPR013500">
    <property type="entry name" value="TopoI_cat_euk"/>
</dbReference>
<dbReference type="KEGG" id="aez:C3E78_03505"/>
<evidence type="ECO:0000256" key="1">
    <source>
        <dbReference type="ARBA" id="ARBA00000213"/>
    </source>
</evidence>
<dbReference type="EMBL" id="CP026952">
    <property type="protein sequence ID" value="AWB91360.1"/>
    <property type="molecule type" value="Genomic_DNA"/>
</dbReference>
<dbReference type="GO" id="GO:0003677">
    <property type="term" value="F:DNA binding"/>
    <property type="evidence" value="ECO:0007669"/>
    <property type="project" value="UniProtKB-KW"/>
</dbReference>
<dbReference type="SUPFAM" id="SSF55869">
    <property type="entry name" value="DNA topoisomerase I domain"/>
    <property type="match status" value="1"/>
</dbReference>
<dbReference type="EC" id="5.6.2.1" evidence="3"/>
<dbReference type="InterPro" id="IPR011010">
    <property type="entry name" value="DNA_brk_join_enz"/>
</dbReference>
<dbReference type="InterPro" id="IPR049331">
    <property type="entry name" value="Top1B_N_bact"/>
</dbReference>
<reference evidence="8" key="1">
    <citation type="submission" date="2018-01" db="EMBL/GenBank/DDBJ databases">
        <authorList>
            <person name="Li J."/>
        </authorList>
    </citation>
    <scope>NUCLEOTIDE SEQUENCE [LARGE SCALE GENOMIC DNA]</scope>
    <source>
        <strain evidence="8">592</strain>
    </source>
</reference>
<dbReference type="SUPFAM" id="SSF56349">
    <property type="entry name" value="DNA breaking-rejoining enzymes"/>
    <property type="match status" value="1"/>
</dbReference>
<dbReference type="Gene3D" id="3.30.66.10">
    <property type="entry name" value="DNA topoisomerase I domain"/>
    <property type="match status" value="1"/>
</dbReference>
<accession>A0A2S0WJF0</accession>
<dbReference type="PROSITE" id="PS52038">
    <property type="entry name" value="TOPO_IB_2"/>
    <property type="match status" value="1"/>
</dbReference>
<evidence type="ECO:0000256" key="2">
    <source>
        <dbReference type="ARBA" id="ARBA00006645"/>
    </source>
</evidence>
<evidence type="ECO:0000256" key="6">
    <source>
        <dbReference type="ARBA" id="ARBA00023235"/>
    </source>
</evidence>
<dbReference type="InterPro" id="IPR035447">
    <property type="entry name" value="DNA_topo_I_N_sf"/>
</dbReference>